<dbReference type="InterPro" id="IPR032840">
    <property type="entry name" value="CFAP91_dom"/>
</dbReference>
<keyword evidence="2" id="KW-0963">Cytoplasm</keyword>
<comment type="subcellular location">
    <subcellularLocation>
        <location evidence="1">Cytoplasm</location>
        <location evidence="1">Cytoskeleton</location>
        <location evidence="1">Cilium axoneme</location>
    </subcellularLocation>
</comment>
<evidence type="ECO:0000313" key="10">
    <source>
        <dbReference type="EMBL" id="BFF95306.1"/>
    </source>
</evidence>
<evidence type="ECO:0000256" key="2">
    <source>
        <dbReference type="ARBA" id="ARBA00022490"/>
    </source>
</evidence>
<evidence type="ECO:0000256" key="8">
    <source>
        <dbReference type="SAM" id="MobiDB-lite"/>
    </source>
</evidence>
<evidence type="ECO:0000256" key="7">
    <source>
        <dbReference type="SAM" id="Coils"/>
    </source>
</evidence>
<evidence type="ECO:0000256" key="5">
    <source>
        <dbReference type="ARBA" id="ARBA00029468"/>
    </source>
</evidence>
<proteinExistence type="inferred from homology"/>
<keyword evidence="7" id="KW-0175">Coiled coil</keyword>
<comment type="similarity">
    <text evidence="5">Belongs to the CFAP91 family.</text>
</comment>
<dbReference type="Pfam" id="PF14738">
    <property type="entry name" value="CFAP91"/>
    <property type="match status" value="1"/>
</dbReference>
<dbReference type="PANTHER" id="PTHR22455:SF10">
    <property type="entry name" value="CILIA- AND FLAGELLA-ASSOCIATED PROTEIN 91"/>
    <property type="match status" value="1"/>
</dbReference>
<evidence type="ECO:0000256" key="1">
    <source>
        <dbReference type="ARBA" id="ARBA00004430"/>
    </source>
</evidence>
<accession>A0AAU9FHG1</accession>
<keyword evidence="3" id="KW-0206">Cytoskeleton</keyword>
<dbReference type="PANTHER" id="PTHR22455">
    <property type="entry name" value="CILIA- AND FLAGELLA-ASSOCIATED PROTEIN 91"/>
    <property type="match status" value="1"/>
</dbReference>
<evidence type="ECO:0000256" key="6">
    <source>
        <dbReference type="ARBA" id="ARBA00029555"/>
    </source>
</evidence>
<evidence type="ECO:0000256" key="3">
    <source>
        <dbReference type="ARBA" id="ARBA00023212"/>
    </source>
</evidence>
<name>A0AAU9FHG1_DROMD</name>
<gene>
    <name evidence="10" type="ORF">DMAD_12736</name>
</gene>
<dbReference type="InterPro" id="IPR026720">
    <property type="entry name" value="CFAP91"/>
</dbReference>
<evidence type="ECO:0000256" key="4">
    <source>
        <dbReference type="ARBA" id="ARBA00023273"/>
    </source>
</evidence>
<feature type="domain" description="CFAP91" evidence="9">
    <location>
        <begin position="169"/>
        <end position="329"/>
    </location>
</feature>
<dbReference type="GO" id="GO:0005930">
    <property type="term" value="C:axoneme"/>
    <property type="evidence" value="ECO:0007669"/>
    <property type="project" value="UniProtKB-SubCell"/>
</dbReference>
<feature type="region of interest" description="Disordered" evidence="8">
    <location>
        <begin position="87"/>
        <end position="109"/>
    </location>
</feature>
<reference evidence="10 11" key="1">
    <citation type="submission" date="2024-02" db="EMBL/GenBank/DDBJ databases">
        <title>A chromosome-level genome assembly of Drosophila madeirensis, a fruit fly species endemic to Madeira island.</title>
        <authorList>
            <person name="Tomihara K."/>
            <person name="Llopart A."/>
            <person name="Yamamoto D."/>
        </authorList>
    </citation>
    <scope>NUCLEOTIDE SEQUENCE [LARGE SCALE GENOMIC DNA]</scope>
    <source>
        <strain evidence="10 11">RF1</strain>
    </source>
</reference>
<keyword evidence="11" id="KW-1185">Reference proteome</keyword>
<feature type="coiled-coil region" evidence="7">
    <location>
        <begin position="916"/>
        <end position="978"/>
    </location>
</feature>
<evidence type="ECO:0000259" key="9">
    <source>
        <dbReference type="Pfam" id="PF14738"/>
    </source>
</evidence>
<dbReference type="Proteomes" id="UP001500889">
    <property type="component" value="Chromosome U"/>
</dbReference>
<sequence length="1075" mass="125811">MSAQQKHSPRELILRYFQEERENKGNQRTSSSELYPLGVKKQKSSQLNRHVTFNKQRINQESAQGKKDARKSRECLSSCLITRSPLDSRFKGGANNPAERSVGRLPRTDSECQFKAPGIDFLTERDTNITTHEVKMDTRLSAPLKKKLANKCDFFPKYVVDRPFKEQATQTLYRESSAQTLAYLPNSEDQDIDEHVELFKLPSALPGDKPPGLYEVEVLERSRKRWAFNEALTVNLKKQLDEARELAMQTKYKSILEAFEWESWIEREEYIQECQRMRLEIVIKMFDKREKEMHTASKTRMEMACERIEKRRQRGLQKNEIEYQRGKRRNDIQLAKTSRRWQKQSPMYALGSPCSEFYGPLIRHGVDPARRNFPGTNRKAFDIRMDDLEKRVNLNNMTCPFRRLKEWSKPKVYIKEYEQNFCSDKNLQKLYDSLKALRTLSYENKTPPKCLKKRFKPRVYSDRVHMDSVFSASPSKPYAPETPKKATAPFDLKYEPDRSSAFARRLQDDRRQVDLEYLLQTYEGTYIGWLMQFLSEEMARLKEQRRLHFFTNLVQKERWRREANEAGLRQKENEMRRIYEELFQKSNSVHNHVSNEYINTILTQDMTHIAVNEAAKTVTGLAKEIDADIERWLESFKLIQTPLTYDPLRLMLRGMVSPDVNAAVDRHEKSLIANYVIEEVIFGRVWEELEPIDIAGTLTCDFIDRIIDNDLYLFSTDSESETPQRSSWYEAQAIIRKLIRQAVPGQRWKDETERIVHENQNDLFDDVFAYIMNKIENPPLVQSCDLIEVCPTQSHTTLKITDNIRAMEVLEFQALRDQVATNSSEALRITILSLFKKMTSDNITKRLETDEPYWEDHYINFEDDTLIKSHSYEPQGSDRKLGSDLYSIMETVDICKEKNLKALRGTGHPKLEYKIREIIAHEKEDIEEEKMQMEKEMEMEMKCEVDIETESEMEITMEGEMELEMEEQEQEIQEEIAMGIVEETKVEPKIVTVNVEYIDTQKIQDPSVTDNASEEAEENNSEIVPLDKTEASKDVDPTLIDNLFEEADEEDDRQGLSLSKSMLGKNSSEIIALVG</sequence>
<evidence type="ECO:0000313" key="11">
    <source>
        <dbReference type="Proteomes" id="UP001500889"/>
    </source>
</evidence>
<keyword evidence="4" id="KW-0966">Cell projection</keyword>
<protein>
    <recommendedName>
        <fullName evidence="6">Cilia- and flagella-associated protein 91</fullName>
    </recommendedName>
</protein>
<dbReference type="AlphaFoldDB" id="A0AAU9FHG1"/>
<organism evidence="10 11">
    <name type="scientific">Drosophila madeirensis</name>
    <name type="common">Fruit fly</name>
    <dbReference type="NCBI Taxonomy" id="30013"/>
    <lineage>
        <taxon>Eukaryota</taxon>
        <taxon>Metazoa</taxon>
        <taxon>Ecdysozoa</taxon>
        <taxon>Arthropoda</taxon>
        <taxon>Hexapoda</taxon>
        <taxon>Insecta</taxon>
        <taxon>Pterygota</taxon>
        <taxon>Neoptera</taxon>
        <taxon>Endopterygota</taxon>
        <taxon>Diptera</taxon>
        <taxon>Brachycera</taxon>
        <taxon>Muscomorpha</taxon>
        <taxon>Ephydroidea</taxon>
        <taxon>Drosophilidae</taxon>
        <taxon>Drosophila</taxon>
        <taxon>Sophophora</taxon>
    </lineage>
</organism>
<dbReference type="EMBL" id="AP029264">
    <property type="protein sequence ID" value="BFF95306.1"/>
    <property type="molecule type" value="Genomic_DNA"/>
</dbReference>